<dbReference type="Proteomes" id="UP000054653">
    <property type="component" value="Unassembled WGS sequence"/>
</dbReference>
<dbReference type="EMBL" id="JYDI01000302">
    <property type="protein sequence ID" value="KRY46199.1"/>
    <property type="molecule type" value="Genomic_DNA"/>
</dbReference>
<gene>
    <name evidence="2" type="ORF">T03_9860</name>
</gene>
<comment type="caution">
    <text evidence="2">The sequence shown here is derived from an EMBL/GenBank/DDBJ whole genome shotgun (WGS) entry which is preliminary data.</text>
</comment>
<sequence>LVDRDDLTCESEEAELKTSFKSSSKSLRNNAPRIISAMYAIPDSQQRDRRSPEAFSVCPSRVDHLDVQHSRVAPVLVDCYDPILDEHEVQHALQH</sequence>
<proteinExistence type="predicted"/>
<feature type="region of interest" description="Disordered" evidence="1">
    <location>
        <begin position="1"/>
        <end position="22"/>
    </location>
</feature>
<protein>
    <submittedName>
        <fullName evidence="2">Uncharacterized protein</fullName>
    </submittedName>
</protein>
<evidence type="ECO:0000313" key="3">
    <source>
        <dbReference type="Proteomes" id="UP000054653"/>
    </source>
</evidence>
<evidence type="ECO:0000256" key="1">
    <source>
        <dbReference type="SAM" id="MobiDB-lite"/>
    </source>
</evidence>
<accession>A0A0V1CAD9</accession>
<feature type="non-terminal residue" evidence="2">
    <location>
        <position position="1"/>
    </location>
</feature>
<organism evidence="2 3">
    <name type="scientific">Trichinella britovi</name>
    <name type="common">Parasitic roundworm</name>
    <dbReference type="NCBI Taxonomy" id="45882"/>
    <lineage>
        <taxon>Eukaryota</taxon>
        <taxon>Metazoa</taxon>
        <taxon>Ecdysozoa</taxon>
        <taxon>Nematoda</taxon>
        <taxon>Enoplea</taxon>
        <taxon>Dorylaimia</taxon>
        <taxon>Trichinellida</taxon>
        <taxon>Trichinellidae</taxon>
        <taxon>Trichinella</taxon>
    </lineage>
</organism>
<dbReference type="AlphaFoldDB" id="A0A0V1CAD9"/>
<evidence type="ECO:0000313" key="2">
    <source>
        <dbReference type="EMBL" id="KRY46199.1"/>
    </source>
</evidence>
<reference evidence="2 3" key="1">
    <citation type="submission" date="2015-01" db="EMBL/GenBank/DDBJ databases">
        <title>Evolution of Trichinella species and genotypes.</title>
        <authorList>
            <person name="Korhonen P.K."/>
            <person name="Edoardo P."/>
            <person name="Giuseppe L.R."/>
            <person name="Gasser R.B."/>
        </authorList>
    </citation>
    <scope>NUCLEOTIDE SEQUENCE [LARGE SCALE GENOMIC DNA]</scope>
    <source>
        <strain evidence="2">ISS120</strain>
    </source>
</reference>
<feature type="non-terminal residue" evidence="2">
    <location>
        <position position="95"/>
    </location>
</feature>
<name>A0A0V1CAD9_TRIBR</name>
<keyword evidence="3" id="KW-1185">Reference proteome</keyword>